<keyword evidence="1" id="KW-0175">Coiled coil</keyword>
<reference evidence="3" key="1">
    <citation type="journal article" date="2019" name="bioRxiv">
        <title>The Genome of the Zebra Mussel, Dreissena polymorpha: A Resource for Invasive Species Research.</title>
        <authorList>
            <person name="McCartney M.A."/>
            <person name="Auch B."/>
            <person name="Kono T."/>
            <person name="Mallez S."/>
            <person name="Zhang Y."/>
            <person name="Obille A."/>
            <person name="Becker A."/>
            <person name="Abrahante J.E."/>
            <person name="Garbe J."/>
            <person name="Badalamenti J.P."/>
            <person name="Herman A."/>
            <person name="Mangelson H."/>
            <person name="Liachko I."/>
            <person name="Sullivan S."/>
            <person name="Sone E.D."/>
            <person name="Koren S."/>
            <person name="Silverstein K.A.T."/>
            <person name="Beckman K.B."/>
            <person name="Gohl D.M."/>
        </authorList>
    </citation>
    <scope>NUCLEOTIDE SEQUENCE</scope>
    <source>
        <strain evidence="3">Duluth1</strain>
        <tissue evidence="3">Whole animal</tissue>
    </source>
</reference>
<accession>A0A9D4KR47</accession>
<evidence type="ECO:0000256" key="1">
    <source>
        <dbReference type="SAM" id="Coils"/>
    </source>
</evidence>
<evidence type="ECO:0000259" key="2">
    <source>
        <dbReference type="PROSITE" id="PS50837"/>
    </source>
</evidence>
<comment type="caution">
    <text evidence="3">The sequence shown here is derived from an EMBL/GenBank/DDBJ whole genome shotgun (WGS) entry which is preliminary data.</text>
</comment>
<dbReference type="InterPro" id="IPR007111">
    <property type="entry name" value="NACHT_NTPase"/>
</dbReference>
<gene>
    <name evidence="3" type="ORF">DPMN_086412</name>
</gene>
<dbReference type="PROSITE" id="PS50837">
    <property type="entry name" value="NACHT"/>
    <property type="match status" value="1"/>
</dbReference>
<sequence length="1520" mass="171167">MASLADVFTEKERTNWLKAWLAVDIAKSGLDNFAETEAKTLHANIYNAVWSSVQAPAVCIGCLTANLLKCPTKGICNKPGAKSSCNAMHDTAAKQPRPCPTNVCNKVLDEIKTLHKFASPSWKNTRAQQWAQNPWQIAKAYLPPDGYTGKSSVQDTDFNGIISFMMNCKHFDSKFSFPIAPGKNNPPCLLTKARDIGRTVRHSSQCKLTDADLQVIFTTLTNLLTDPTCLAHDVASQEAVNKLAKLQNDILKITTEEIMHLLGAVQDKLKEAENLTEKTLHEIRESIQRYMNDLKEHKDTCKQQLDEHTGACVVKLDEHTEQLKIALDEHSRKPVESNYEQSCEDLRRRLIEHYNDNSSFVPLSILDESLDKPIKDIYATPKIHRIDIKNDGSRKIEEPVNFYKEMFYKHDHSNRRIYIQGEPGSGKSTFAAKLVHDWCHINQHLLTAPNKNTAFNDLMTIQTFKFLFFISLRNVRGQKDISQMIKDQLVDQMYSEDDLDGVYTLLKTIIETEQCLVVRDGLDEWVAPDFCNLAEPSMTGLRKDKVTVLTTARPWKLADGRIKNSQIDILMEIQGVSDPDIFCANILGCIIDDTKDLDNTVKEFQNFVNKRELKSLSSSPMLYTLVICTWVDTMKEEEHSKEYSLCALYTSLLESLCKKTTSTTGYFNNSNPSPVDCFSNTSYLQPNIELLDKLAVAACKLLFSCERETSIVFSDMALSNYFSGEEFTLCKTFALKAGILTNRKDKNRTGSSNSFIHKTIQEFLAAYYIACNTYVIDDVVAGYLKRYNDSYLDLSQVFIFLCGMNTIAANALSGLMDEYHVASCRFCDHWPCELQNITETGIREAEAGKQNTILPKLSHVSIDDNNIRYSHRVLSATASNIQSLHINTRVLAILGKLPSFARGEPKSHFVLNLASCHKLKRLRLNGDYIYLTDSADLVTSELPVVIVLNHAEPARCGDPPPVLPSIQYIDLCRVKCSSSWLRSLFSTLLTLDHEVQCIITRCYITSTVEGSVRESTEKISTNIRTGFNNTFYVQLSKDCLWFRKHLHGFGEALHGLNIKWLRINVEYAIENRSDFVVFLYKSLPSLSSLETLDVCVNDISPDLCEYLHSLNIKSVTLSQSGRWRGLIVNNVSQLSQVLISPTQMEAIIIDVNAHPDLLEALCGRNINSLCLYGSGEHLEVKNVSALCRSLSSLKQLDKLDVIVNNDCPGLWQALHGLNIKSLSLSGGKTGLIVHHVSALAQLLASLIHLETLSIKVSEYNLCLWEAIHGLNIKCLSLCFLGQVDHISSLSQSLASLTNLETLCVKFSCAGVPRLLETGCGLNITCLSIEANGTCQQLWEALIGLNIQSLSMSGFLWKLFKKKSIVPSFSQLQMLTLYVSNFYDIQLPQSLKYLNIYWCGEEYRFPLSDIKMDTFSLSNIVGTLSACTQRIEIKLECGVKFYDSIEGYKHILERLKNVKMTRFLIYTWKPSIGNGSDWCVQKVVVGVDGNHDDDIGDDKLYKQFIDDVADLHRISVRFRIN</sequence>
<dbReference type="OrthoDB" id="120976at2759"/>
<name>A0A9D4KR47_DREPO</name>
<feature type="coiled-coil region" evidence="1">
    <location>
        <begin position="280"/>
        <end position="307"/>
    </location>
</feature>
<dbReference type="SUPFAM" id="SSF52047">
    <property type="entry name" value="RNI-like"/>
    <property type="match status" value="2"/>
</dbReference>
<dbReference type="Gene3D" id="3.40.50.300">
    <property type="entry name" value="P-loop containing nucleotide triphosphate hydrolases"/>
    <property type="match status" value="1"/>
</dbReference>
<keyword evidence="4" id="KW-1185">Reference proteome</keyword>
<dbReference type="PANTHER" id="PTHR46312">
    <property type="entry name" value="NACHT DOMAIN-CONTAINING PROTEIN"/>
    <property type="match status" value="1"/>
</dbReference>
<proteinExistence type="predicted"/>
<evidence type="ECO:0000313" key="4">
    <source>
        <dbReference type="Proteomes" id="UP000828390"/>
    </source>
</evidence>
<evidence type="ECO:0000313" key="3">
    <source>
        <dbReference type="EMBL" id="KAH3844158.1"/>
    </source>
</evidence>
<reference evidence="3" key="2">
    <citation type="submission" date="2020-11" db="EMBL/GenBank/DDBJ databases">
        <authorList>
            <person name="McCartney M.A."/>
            <person name="Auch B."/>
            <person name="Kono T."/>
            <person name="Mallez S."/>
            <person name="Becker A."/>
            <person name="Gohl D.M."/>
            <person name="Silverstein K.A.T."/>
            <person name="Koren S."/>
            <person name="Bechman K.B."/>
            <person name="Herman A."/>
            <person name="Abrahante J.E."/>
            <person name="Garbe J."/>
        </authorList>
    </citation>
    <scope>NUCLEOTIDE SEQUENCE</scope>
    <source>
        <strain evidence="3">Duluth1</strain>
        <tissue evidence="3">Whole animal</tissue>
    </source>
</reference>
<dbReference type="EMBL" id="JAIWYP010000003">
    <property type="protein sequence ID" value="KAH3844158.1"/>
    <property type="molecule type" value="Genomic_DNA"/>
</dbReference>
<dbReference type="SUPFAM" id="SSF58113">
    <property type="entry name" value="Apolipoprotein A-I"/>
    <property type="match status" value="1"/>
</dbReference>
<feature type="domain" description="NACHT" evidence="2">
    <location>
        <begin position="415"/>
        <end position="524"/>
    </location>
</feature>
<dbReference type="Proteomes" id="UP000828390">
    <property type="component" value="Unassembled WGS sequence"/>
</dbReference>
<organism evidence="3 4">
    <name type="scientific">Dreissena polymorpha</name>
    <name type="common">Zebra mussel</name>
    <name type="synonym">Mytilus polymorpha</name>
    <dbReference type="NCBI Taxonomy" id="45954"/>
    <lineage>
        <taxon>Eukaryota</taxon>
        <taxon>Metazoa</taxon>
        <taxon>Spiralia</taxon>
        <taxon>Lophotrochozoa</taxon>
        <taxon>Mollusca</taxon>
        <taxon>Bivalvia</taxon>
        <taxon>Autobranchia</taxon>
        <taxon>Heteroconchia</taxon>
        <taxon>Euheterodonta</taxon>
        <taxon>Imparidentia</taxon>
        <taxon>Neoheterodontei</taxon>
        <taxon>Myida</taxon>
        <taxon>Dreissenoidea</taxon>
        <taxon>Dreissenidae</taxon>
        <taxon>Dreissena</taxon>
    </lineage>
</organism>
<dbReference type="Pfam" id="PF15112">
    <property type="entry name" value="DUF4559"/>
    <property type="match status" value="1"/>
</dbReference>
<dbReference type="SUPFAM" id="SSF52540">
    <property type="entry name" value="P-loop containing nucleoside triphosphate hydrolases"/>
    <property type="match status" value="1"/>
</dbReference>
<dbReference type="Pfam" id="PF05729">
    <property type="entry name" value="NACHT"/>
    <property type="match status" value="1"/>
</dbReference>
<protein>
    <recommendedName>
        <fullName evidence="2">NACHT domain-containing protein</fullName>
    </recommendedName>
</protein>
<dbReference type="InterPro" id="IPR027417">
    <property type="entry name" value="P-loop_NTPase"/>
</dbReference>
<dbReference type="InterPro" id="IPR027897">
    <property type="entry name" value="DUF4559"/>
</dbReference>
<dbReference type="PANTHER" id="PTHR46312:SF2">
    <property type="entry name" value="NUCLEOTIDE-BINDING OLIGOMERIZATION DOMAIN-CONTAINING PROTEIN 2-LIKE"/>
    <property type="match status" value="1"/>
</dbReference>